<dbReference type="Proteomes" id="UP000274601">
    <property type="component" value="Unassembled WGS sequence"/>
</dbReference>
<evidence type="ECO:0000313" key="2">
    <source>
        <dbReference type="Proteomes" id="UP000274601"/>
    </source>
</evidence>
<proteinExistence type="predicted"/>
<sequence>MRNVLRKVWERWQLEVLRMRFPSWDIARIDHDVWRVSRPPVTRVIVGSIDTAREEMAWFDDLFANGLLHQPRRRL</sequence>
<organism evidence="1 2">
    <name type="scientific">Actinomadura pelletieri DSM 43383</name>
    <dbReference type="NCBI Taxonomy" id="1120940"/>
    <lineage>
        <taxon>Bacteria</taxon>
        <taxon>Bacillati</taxon>
        <taxon>Actinomycetota</taxon>
        <taxon>Actinomycetes</taxon>
        <taxon>Streptosporangiales</taxon>
        <taxon>Thermomonosporaceae</taxon>
        <taxon>Actinomadura</taxon>
    </lineage>
</organism>
<reference evidence="1 2" key="1">
    <citation type="submission" date="2018-10" db="EMBL/GenBank/DDBJ databases">
        <title>Genomic Encyclopedia of Archaeal and Bacterial Type Strains, Phase II (KMG-II): from individual species to whole genera.</title>
        <authorList>
            <person name="Goeker M."/>
        </authorList>
    </citation>
    <scope>NUCLEOTIDE SEQUENCE [LARGE SCALE GENOMIC DNA]</scope>
    <source>
        <strain evidence="1 2">DSM 43383</strain>
    </source>
</reference>
<dbReference type="EMBL" id="RBWU01000001">
    <property type="protein sequence ID" value="RKS79686.1"/>
    <property type="molecule type" value="Genomic_DNA"/>
</dbReference>
<name>A0A495R0P8_9ACTN</name>
<accession>A0A495R0P8</accession>
<comment type="caution">
    <text evidence="1">The sequence shown here is derived from an EMBL/GenBank/DDBJ whole genome shotgun (WGS) entry which is preliminary data.</text>
</comment>
<dbReference type="AlphaFoldDB" id="A0A495R0P8"/>
<dbReference type="OrthoDB" id="9847270at2"/>
<gene>
    <name evidence="1" type="ORF">BZB76_1161</name>
</gene>
<protein>
    <submittedName>
        <fullName evidence="1">Uncharacterized protein</fullName>
    </submittedName>
</protein>
<keyword evidence="2" id="KW-1185">Reference proteome</keyword>
<dbReference type="RefSeq" id="WP_147449337.1">
    <property type="nucleotide sequence ID" value="NZ_RBWU01000001.1"/>
</dbReference>
<evidence type="ECO:0000313" key="1">
    <source>
        <dbReference type="EMBL" id="RKS79686.1"/>
    </source>
</evidence>